<keyword evidence="3 9" id="KW-0808">Transferase</keyword>
<name>A0A4Y8LFV4_9BACL</name>
<evidence type="ECO:0000256" key="5">
    <source>
        <dbReference type="ARBA" id="ARBA00037999"/>
    </source>
</evidence>
<dbReference type="Gene3D" id="3.90.1150.10">
    <property type="entry name" value="Aspartate Aminotransferase, domain 1"/>
    <property type="match status" value="1"/>
</dbReference>
<evidence type="ECO:0000256" key="8">
    <source>
        <dbReference type="RuleBase" id="RU004508"/>
    </source>
</evidence>
<comment type="cofactor">
    <cofactor evidence="1">
        <name>pyridoxal 5'-phosphate</name>
        <dbReference type="ChEBI" id="CHEBI:597326"/>
    </cofactor>
</comment>
<dbReference type="InterPro" id="IPR000653">
    <property type="entry name" value="DegT/StrS_aminotransferase"/>
</dbReference>
<evidence type="ECO:0000256" key="6">
    <source>
        <dbReference type="PIRSR" id="PIRSR000390-1"/>
    </source>
</evidence>
<evidence type="ECO:0000256" key="2">
    <source>
        <dbReference type="ARBA" id="ARBA00022576"/>
    </source>
</evidence>
<dbReference type="Pfam" id="PF01041">
    <property type="entry name" value="DegT_DnrJ_EryC1"/>
    <property type="match status" value="1"/>
</dbReference>
<comment type="caution">
    <text evidence="9">The sequence shown here is derived from an EMBL/GenBank/DDBJ whole genome shotgun (WGS) entry which is preliminary data.</text>
</comment>
<dbReference type="GO" id="GO:0008483">
    <property type="term" value="F:transaminase activity"/>
    <property type="evidence" value="ECO:0007669"/>
    <property type="project" value="UniProtKB-KW"/>
</dbReference>
<dbReference type="PANTHER" id="PTHR30244:SF34">
    <property type="entry name" value="DTDP-4-AMINO-4,6-DIDEOXYGALACTOSE TRANSAMINASE"/>
    <property type="match status" value="1"/>
</dbReference>
<dbReference type="InterPro" id="IPR015424">
    <property type="entry name" value="PyrdxlP-dep_Trfase"/>
</dbReference>
<dbReference type="AlphaFoldDB" id="A0A4Y8LFV4"/>
<keyword evidence="2 9" id="KW-0032">Aminotransferase</keyword>
<dbReference type="InterPro" id="IPR015421">
    <property type="entry name" value="PyrdxlP-dep_Trfase_major"/>
</dbReference>
<evidence type="ECO:0000313" key="10">
    <source>
        <dbReference type="Proteomes" id="UP000297776"/>
    </source>
</evidence>
<dbReference type="Gene3D" id="3.40.640.10">
    <property type="entry name" value="Type I PLP-dependent aspartate aminotransferase-like (Major domain)"/>
    <property type="match status" value="1"/>
</dbReference>
<gene>
    <name evidence="9" type="ORF">E2626_08995</name>
</gene>
<feature type="modified residue" description="N6-(pyridoxal phosphate)lysine" evidence="7">
    <location>
        <position position="189"/>
    </location>
</feature>
<keyword evidence="10" id="KW-1185">Reference proteome</keyword>
<evidence type="ECO:0000256" key="7">
    <source>
        <dbReference type="PIRSR" id="PIRSR000390-2"/>
    </source>
</evidence>
<dbReference type="RefSeq" id="WP_134381409.1">
    <property type="nucleotide sequence ID" value="NZ_SORX01000004.1"/>
</dbReference>
<evidence type="ECO:0000256" key="4">
    <source>
        <dbReference type="ARBA" id="ARBA00022898"/>
    </source>
</evidence>
<comment type="similarity">
    <text evidence="5 8">Belongs to the DegT/DnrJ/EryC1 family.</text>
</comment>
<reference evidence="9 10" key="1">
    <citation type="submission" date="2019-03" db="EMBL/GenBank/DDBJ databases">
        <authorList>
            <person name="Yang Y."/>
        </authorList>
    </citation>
    <scope>NUCLEOTIDE SEQUENCE [LARGE SCALE GENOMIC DNA]</scope>
    <source>
        <strain evidence="9 10">ASL-1</strain>
    </source>
</reference>
<dbReference type="Proteomes" id="UP000297776">
    <property type="component" value="Unassembled WGS sequence"/>
</dbReference>
<dbReference type="PIRSF" id="PIRSF000390">
    <property type="entry name" value="PLP_StrS"/>
    <property type="match status" value="1"/>
</dbReference>
<dbReference type="FunFam" id="3.40.640.10:FF:000090">
    <property type="entry name" value="Pyridoxal phosphate-dependent aminotransferase"/>
    <property type="match status" value="1"/>
</dbReference>
<dbReference type="OrthoDB" id="9810913at2"/>
<evidence type="ECO:0000256" key="1">
    <source>
        <dbReference type="ARBA" id="ARBA00001933"/>
    </source>
</evidence>
<sequence>MNMIHLSTPHMSGLEKQYIEHAFSENWIAPLGTNVFEFEKELSAYVESESGIALSSGTAAIHMALRLLDIGPGDIVFCSTLTFVASATPILYQHAVPVFIDSEPETWNMSPQALERAMREAEKQGKLPKAVIVVHLFGQSAKMDELVEVCNRYDVPIIEDAAESLGSAYKGKASGTIGRFGVYSFNGNKIITTSGGGMLVSNRPEDIDRARFLSAQAKEPALHYEHREAGYNYRLSNVLAGIGRGQLKVLDLRVAARRRVFQRYEQELLCYPGISFQRELQHTKSNRWLTSLLLDIDVFPLSAEETVSQLADYQIEARRVWKPMHLQPLFKHADYYTHTVEEDIALKLFTEGICLPSGSNLSERDQTRVIESLKNVLSIRHSYREIL</sequence>
<dbReference type="SUPFAM" id="SSF53383">
    <property type="entry name" value="PLP-dependent transferases"/>
    <property type="match status" value="1"/>
</dbReference>
<proteinExistence type="inferred from homology"/>
<feature type="active site" description="Proton acceptor" evidence="6">
    <location>
        <position position="189"/>
    </location>
</feature>
<evidence type="ECO:0000256" key="3">
    <source>
        <dbReference type="ARBA" id="ARBA00022679"/>
    </source>
</evidence>
<dbReference type="GO" id="GO:0030170">
    <property type="term" value="F:pyridoxal phosphate binding"/>
    <property type="evidence" value="ECO:0007669"/>
    <property type="project" value="TreeGrafter"/>
</dbReference>
<dbReference type="GO" id="GO:0000271">
    <property type="term" value="P:polysaccharide biosynthetic process"/>
    <property type="evidence" value="ECO:0007669"/>
    <property type="project" value="TreeGrafter"/>
</dbReference>
<keyword evidence="4 7" id="KW-0663">Pyridoxal phosphate</keyword>
<evidence type="ECO:0000313" key="9">
    <source>
        <dbReference type="EMBL" id="TFE01694.1"/>
    </source>
</evidence>
<dbReference type="CDD" id="cd00616">
    <property type="entry name" value="AHBA_syn"/>
    <property type="match status" value="1"/>
</dbReference>
<dbReference type="InterPro" id="IPR015422">
    <property type="entry name" value="PyrdxlP-dep_Trfase_small"/>
</dbReference>
<dbReference type="PANTHER" id="PTHR30244">
    <property type="entry name" value="TRANSAMINASE"/>
    <property type="match status" value="1"/>
</dbReference>
<organism evidence="9 10">
    <name type="scientific">Jeotgalibacillus salarius</name>
    <dbReference type="NCBI Taxonomy" id="546023"/>
    <lineage>
        <taxon>Bacteria</taxon>
        <taxon>Bacillati</taxon>
        <taxon>Bacillota</taxon>
        <taxon>Bacilli</taxon>
        <taxon>Bacillales</taxon>
        <taxon>Caryophanaceae</taxon>
        <taxon>Jeotgalibacillus</taxon>
    </lineage>
</organism>
<dbReference type="EMBL" id="SORX01000004">
    <property type="protein sequence ID" value="TFE01694.1"/>
    <property type="molecule type" value="Genomic_DNA"/>
</dbReference>
<protein>
    <submittedName>
        <fullName evidence="9">Aminotransferase class I/II-fold pyridoxal phosphate-dependent enzyme</fullName>
    </submittedName>
</protein>
<accession>A0A4Y8LFV4</accession>